<dbReference type="Pfam" id="PF01292">
    <property type="entry name" value="Ni_hydr_CYTB"/>
    <property type="match status" value="1"/>
</dbReference>
<comment type="cofactor">
    <cofactor evidence="1">
        <name>heme b</name>
        <dbReference type="ChEBI" id="CHEBI:60344"/>
    </cofactor>
</comment>
<reference evidence="15 16" key="1">
    <citation type="submission" date="2018-11" db="EMBL/GenBank/DDBJ databases">
        <authorList>
            <person name="Ye M.-Q."/>
            <person name="Du Z.-J."/>
        </authorList>
    </citation>
    <scope>NUCLEOTIDE SEQUENCE [LARGE SCALE GENOMIC DNA]</scope>
    <source>
        <strain evidence="15 16">U0105</strain>
    </source>
</reference>
<dbReference type="InterPro" id="IPR011577">
    <property type="entry name" value="Cyt_b561_bac/Ni-Hgenase"/>
</dbReference>
<accession>A0A3N5YAR9</accession>
<feature type="transmembrane region" description="Helical" evidence="13">
    <location>
        <begin position="49"/>
        <end position="68"/>
    </location>
</feature>
<evidence type="ECO:0000256" key="9">
    <source>
        <dbReference type="ARBA" id="ARBA00022989"/>
    </source>
</evidence>
<evidence type="ECO:0000256" key="3">
    <source>
        <dbReference type="ARBA" id="ARBA00022448"/>
    </source>
</evidence>
<comment type="similarity">
    <text evidence="12">Belongs to the cytochrome b561 family.</text>
</comment>
<dbReference type="PANTHER" id="PTHR30529:SF1">
    <property type="entry name" value="CYTOCHROME B561 HOMOLOG 2"/>
    <property type="match status" value="1"/>
</dbReference>
<evidence type="ECO:0000256" key="5">
    <source>
        <dbReference type="ARBA" id="ARBA00022617"/>
    </source>
</evidence>
<gene>
    <name evidence="15" type="ORF">DRW07_14095</name>
</gene>
<keyword evidence="5" id="KW-0349">Heme</keyword>
<evidence type="ECO:0000256" key="6">
    <source>
        <dbReference type="ARBA" id="ARBA00022692"/>
    </source>
</evidence>
<evidence type="ECO:0000313" key="16">
    <source>
        <dbReference type="Proteomes" id="UP000275281"/>
    </source>
</evidence>
<evidence type="ECO:0000256" key="13">
    <source>
        <dbReference type="SAM" id="Phobius"/>
    </source>
</evidence>
<evidence type="ECO:0000256" key="2">
    <source>
        <dbReference type="ARBA" id="ARBA00004651"/>
    </source>
</evidence>
<evidence type="ECO:0000256" key="12">
    <source>
        <dbReference type="ARBA" id="ARBA00037975"/>
    </source>
</evidence>
<evidence type="ECO:0000256" key="10">
    <source>
        <dbReference type="ARBA" id="ARBA00023004"/>
    </source>
</evidence>
<dbReference type="OrthoDB" id="8589936at2"/>
<name>A0A3N5YAR9_9ALTE</name>
<feature type="transmembrane region" description="Helical" evidence="13">
    <location>
        <begin position="142"/>
        <end position="164"/>
    </location>
</feature>
<feature type="transmembrane region" description="Helical" evidence="13">
    <location>
        <begin position="7"/>
        <end position="29"/>
    </location>
</feature>
<protein>
    <submittedName>
        <fullName evidence="15">Cytochrome b</fullName>
    </submittedName>
</protein>
<evidence type="ECO:0000256" key="7">
    <source>
        <dbReference type="ARBA" id="ARBA00022723"/>
    </source>
</evidence>
<evidence type="ECO:0000256" key="8">
    <source>
        <dbReference type="ARBA" id="ARBA00022982"/>
    </source>
</evidence>
<keyword evidence="9 13" id="KW-1133">Transmembrane helix</keyword>
<keyword evidence="4" id="KW-1003">Cell membrane</keyword>
<keyword evidence="3" id="KW-0813">Transport</keyword>
<sequence length="179" mass="20152">MNRYPSVVILLHWTMAAGFIFMLASGLYMVNADISKAEQFQLYQTHKSAGVVMLVAILIRIAVKVFASSPELPSAIPAEERKLAKLGHLALYLLLLAIPFAGWIMVSASPFGLPTFVFVDWLKWPHFPGVSKNKSVEEVAKLAHLYLVIIMIAVLLTHIGALFWHKKKQGILLLNRMWW</sequence>
<dbReference type="AlphaFoldDB" id="A0A3N5YAR9"/>
<dbReference type="GO" id="GO:0020037">
    <property type="term" value="F:heme binding"/>
    <property type="evidence" value="ECO:0007669"/>
    <property type="project" value="TreeGrafter"/>
</dbReference>
<keyword evidence="10" id="KW-0408">Iron</keyword>
<comment type="subcellular location">
    <subcellularLocation>
        <location evidence="2">Cell membrane</location>
        <topology evidence="2">Multi-pass membrane protein</topology>
    </subcellularLocation>
</comment>
<dbReference type="EMBL" id="RPOK01000004">
    <property type="protein sequence ID" value="RPJ65935.1"/>
    <property type="molecule type" value="Genomic_DNA"/>
</dbReference>
<dbReference type="InterPro" id="IPR052168">
    <property type="entry name" value="Cytochrome_b561_oxidase"/>
</dbReference>
<dbReference type="Proteomes" id="UP000275281">
    <property type="component" value="Unassembled WGS sequence"/>
</dbReference>
<dbReference type="InterPro" id="IPR016174">
    <property type="entry name" value="Di-haem_cyt_TM"/>
</dbReference>
<evidence type="ECO:0000256" key="4">
    <source>
        <dbReference type="ARBA" id="ARBA00022475"/>
    </source>
</evidence>
<feature type="domain" description="Cytochrome b561 bacterial/Ni-hydrogenase" evidence="14">
    <location>
        <begin position="3"/>
        <end position="178"/>
    </location>
</feature>
<keyword evidence="7" id="KW-0479">Metal-binding</keyword>
<dbReference type="SUPFAM" id="SSF81342">
    <property type="entry name" value="Transmembrane di-heme cytochromes"/>
    <property type="match status" value="1"/>
</dbReference>
<dbReference type="RefSeq" id="WP_124028566.1">
    <property type="nucleotide sequence ID" value="NZ_JBHRSN010000007.1"/>
</dbReference>
<dbReference type="GO" id="GO:0005886">
    <property type="term" value="C:plasma membrane"/>
    <property type="evidence" value="ECO:0007669"/>
    <property type="project" value="UniProtKB-SubCell"/>
</dbReference>
<keyword evidence="11 13" id="KW-0472">Membrane</keyword>
<dbReference type="GO" id="GO:0046872">
    <property type="term" value="F:metal ion binding"/>
    <property type="evidence" value="ECO:0007669"/>
    <property type="project" value="UniProtKB-KW"/>
</dbReference>
<keyword evidence="16" id="KW-1185">Reference proteome</keyword>
<proteinExistence type="inferred from homology"/>
<dbReference type="GO" id="GO:0022904">
    <property type="term" value="P:respiratory electron transport chain"/>
    <property type="evidence" value="ECO:0007669"/>
    <property type="project" value="InterPro"/>
</dbReference>
<evidence type="ECO:0000256" key="11">
    <source>
        <dbReference type="ARBA" id="ARBA00023136"/>
    </source>
</evidence>
<comment type="caution">
    <text evidence="15">The sequence shown here is derived from an EMBL/GenBank/DDBJ whole genome shotgun (WGS) entry which is preliminary data.</text>
</comment>
<dbReference type="GO" id="GO:0009055">
    <property type="term" value="F:electron transfer activity"/>
    <property type="evidence" value="ECO:0007669"/>
    <property type="project" value="InterPro"/>
</dbReference>
<feature type="transmembrane region" description="Helical" evidence="13">
    <location>
        <begin position="89"/>
        <end position="122"/>
    </location>
</feature>
<organism evidence="15 16">
    <name type="scientific">Alteromonas sediminis</name>
    <dbReference type="NCBI Taxonomy" id="2259342"/>
    <lineage>
        <taxon>Bacteria</taxon>
        <taxon>Pseudomonadati</taxon>
        <taxon>Pseudomonadota</taxon>
        <taxon>Gammaproteobacteria</taxon>
        <taxon>Alteromonadales</taxon>
        <taxon>Alteromonadaceae</taxon>
        <taxon>Alteromonas/Salinimonas group</taxon>
        <taxon>Alteromonas</taxon>
    </lineage>
</organism>
<evidence type="ECO:0000256" key="1">
    <source>
        <dbReference type="ARBA" id="ARBA00001970"/>
    </source>
</evidence>
<dbReference type="PANTHER" id="PTHR30529">
    <property type="entry name" value="CYTOCHROME B561"/>
    <property type="match status" value="1"/>
</dbReference>
<evidence type="ECO:0000313" key="15">
    <source>
        <dbReference type="EMBL" id="RPJ65935.1"/>
    </source>
</evidence>
<keyword evidence="8" id="KW-0249">Electron transport</keyword>
<keyword evidence="6 13" id="KW-0812">Transmembrane</keyword>
<dbReference type="Gene3D" id="1.20.950.20">
    <property type="entry name" value="Transmembrane di-heme cytochromes, Chain C"/>
    <property type="match status" value="1"/>
</dbReference>
<evidence type="ECO:0000259" key="14">
    <source>
        <dbReference type="Pfam" id="PF01292"/>
    </source>
</evidence>